<dbReference type="Proteomes" id="UP001355653">
    <property type="component" value="Unassembled WGS sequence"/>
</dbReference>
<dbReference type="Gene3D" id="3.40.190.10">
    <property type="entry name" value="Periplasmic binding protein-like II"/>
    <property type="match status" value="1"/>
</dbReference>
<organism evidence="2 3">
    <name type="scientific">Paenibacillus chondroitinus</name>
    <dbReference type="NCBI Taxonomy" id="59842"/>
    <lineage>
        <taxon>Bacteria</taxon>
        <taxon>Bacillati</taxon>
        <taxon>Bacillota</taxon>
        <taxon>Bacilli</taxon>
        <taxon>Bacillales</taxon>
        <taxon>Paenibacillaceae</taxon>
        <taxon>Paenibacillus</taxon>
    </lineage>
</organism>
<dbReference type="SUPFAM" id="SSF53850">
    <property type="entry name" value="Periplasmic binding protein-like II"/>
    <property type="match status" value="1"/>
</dbReference>
<dbReference type="Pfam" id="PF01547">
    <property type="entry name" value="SBP_bac_1"/>
    <property type="match status" value="1"/>
</dbReference>
<comment type="caution">
    <text evidence="2">The sequence shown here is derived from an EMBL/GenBank/DDBJ whole genome shotgun (WGS) entry which is preliminary data.</text>
</comment>
<sequence>MHDAGEWSSDAGLAEAGDAPDGAVALLQIFLAFTVHVHGMDVDHESQRRKASGRTGYANPGARRHILLRMVSCMRKVWVFLLIFALGWSLVACSSNSTPASSKSGKAELTLVWSKNEASDEQLTNILAEFNKQNPDITVKRVEVVSSGWADYFNKIQTMIAGGNSPDVIRVAIEGIQMFAKQDLLLPLDTYMKADPAALDNYNDLHPKLQSPFVIDKKTYGFVWDWNNVVMHFNTDMLKQAGLSMPNKDWTKDDFLQYAQKLTTEKDGKKQYGFAIPNYYFGASAWLFNNNASVLNDDMTTSKLDDPNAIEMMQFFQDLIYKYKVAPVPGPKDDQIQMLMNGQVAMISAGKWPFGTYDKNKFTNIDVQFLPTFKTNKVIFGSGAFPVLKSTKYPEAAYKLSAFLSGVYSQKTTLSNTSIPTRISVMNEVLPKTPAQNWKVYAESADVAKAVEAPMQYGEIQGVFDRHVSEILSNQSDAATAMKKAKQEIDAILKK</sequence>
<gene>
    <name evidence="2" type="ORF">P5G65_02650</name>
</gene>
<keyword evidence="1" id="KW-1133">Transmembrane helix</keyword>
<dbReference type="CDD" id="cd13585">
    <property type="entry name" value="PBP2_TMBP_like"/>
    <property type="match status" value="1"/>
</dbReference>
<dbReference type="PANTHER" id="PTHR43649">
    <property type="entry name" value="ARABINOSE-BINDING PROTEIN-RELATED"/>
    <property type="match status" value="1"/>
</dbReference>
<keyword evidence="1" id="KW-0472">Membrane</keyword>
<evidence type="ECO:0000256" key="1">
    <source>
        <dbReference type="SAM" id="Phobius"/>
    </source>
</evidence>
<dbReference type="InterPro" id="IPR050490">
    <property type="entry name" value="Bact_solute-bd_prot1"/>
</dbReference>
<reference evidence="2 3" key="1">
    <citation type="submission" date="2023-03" db="EMBL/GenBank/DDBJ databases">
        <title>Bacillus Genome Sequencing.</title>
        <authorList>
            <person name="Dunlap C."/>
        </authorList>
    </citation>
    <scope>NUCLEOTIDE SEQUENCE [LARGE SCALE GENOMIC DNA]</scope>
    <source>
        <strain evidence="2 3">NRS-1351</strain>
    </source>
</reference>
<dbReference type="EMBL" id="JAROBY010000005">
    <property type="protein sequence ID" value="MEB4792782.1"/>
    <property type="molecule type" value="Genomic_DNA"/>
</dbReference>
<name>A0ABU6D788_9BACL</name>
<feature type="transmembrane region" description="Helical" evidence="1">
    <location>
        <begin position="73"/>
        <end position="91"/>
    </location>
</feature>
<evidence type="ECO:0000313" key="3">
    <source>
        <dbReference type="Proteomes" id="UP001355653"/>
    </source>
</evidence>
<dbReference type="RefSeq" id="WP_127450375.1">
    <property type="nucleotide sequence ID" value="NZ_JAROBY010000005.1"/>
</dbReference>
<evidence type="ECO:0000313" key="2">
    <source>
        <dbReference type="EMBL" id="MEB4792782.1"/>
    </source>
</evidence>
<dbReference type="PANTHER" id="PTHR43649:SF12">
    <property type="entry name" value="DIACETYLCHITOBIOSE BINDING PROTEIN DASA"/>
    <property type="match status" value="1"/>
</dbReference>
<dbReference type="InterPro" id="IPR006059">
    <property type="entry name" value="SBP"/>
</dbReference>
<keyword evidence="1" id="KW-0812">Transmembrane</keyword>
<accession>A0ABU6D788</accession>
<proteinExistence type="predicted"/>
<keyword evidence="3" id="KW-1185">Reference proteome</keyword>
<protein>
    <submittedName>
        <fullName evidence="2">Sugar ABC transporter substrate-binding protein</fullName>
    </submittedName>
</protein>